<comment type="caution">
    <text evidence="1">The sequence shown here is derived from an EMBL/GenBank/DDBJ whole genome shotgun (WGS) entry which is preliminary data.</text>
</comment>
<protein>
    <submittedName>
        <fullName evidence="1">Uncharacterized protein</fullName>
    </submittedName>
</protein>
<sequence>MLEGRRTSLRFDDFISDAIDIMNGIGQGDPLSMALYLYYNADLLTIPRGRRESAIAYVDDGLFIATGPTFDDTHGTLTDMMVRP</sequence>
<feature type="non-terminal residue" evidence="1">
    <location>
        <position position="84"/>
    </location>
</feature>
<name>A0ACB8T9G2_9AGAM</name>
<gene>
    <name evidence="1" type="ORF">BV25DRAFT_1790987</name>
</gene>
<proteinExistence type="predicted"/>
<dbReference type="Proteomes" id="UP000814140">
    <property type="component" value="Unassembled WGS sequence"/>
</dbReference>
<organism evidence="1 2">
    <name type="scientific">Artomyces pyxidatus</name>
    <dbReference type="NCBI Taxonomy" id="48021"/>
    <lineage>
        <taxon>Eukaryota</taxon>
        <taxon>Fungi</taxon>
        <taxon>Dikarya</taxon>
        <taxon>Basidiomycota</taxon>
        <taxon>Agaricomycotina</taxon>
        <taxon>Agaricomycetes</taxon>
        <taxon>Russulales</taxon>
        <taxon>Auriscalpiaceae</taxon>
        <taxon>Artomyces</taxon>
    </lineage>
</organism>
<evidence type="ECO:0000313" key="2">
    <source>
        <dbReference type="Proteomes" id="UP000814140"/>
    </source>
</evidence>
<reference evidence="1" key="1">
    <citation type="submission" date="2021-03" db="EMBL/GenBank/DDBJ databases">
        <authorList>
            <consortium name="DOE Joint Genome Institute"/>
            <person name="Ahrendt S."/>
            <person name="Looney B.P."/>
            <person name="Miyauchi S."/>
            <person name="Morin E."/>
            <person name="Drula E."/>
            <person name="Courty P.E."/>
            <person name="Chicoki N."/>
            <person name="Fauchery L."/>
            <person name="Kohler A."/>
            <person name="Kuo A."/>
            <person name="Labutti K."/>
            <person name="Pangilinan J."/>
            <person name="Lipzen A."/>
            <person name="Riley R."/>
            <person name="Andreopoulos W."/>
            <person name="He G."/>
            <person name="Johnson J."/>
            <person name="Barry K.W."/>
            <person name="Grigoriev I.V."/>
            <person name="Nagy L."/>
            <person name="Hibbett D."/>
            <person name="Henrissat B."/>
            <person name="Matheny P.B."/>
            <person name="Labbe J."/>
            <person name="Martin F."/>
        </authorList>
    </citation>
    <scope>NUCLEOTIDE SEQUENCE</scope>
    <source>
        <strain evidence="1">HHB10654</strain>
    </source>
</reference>
<evidence type="ECO:0000313" key="1">
    <source>
        <dbReference type="EMBL" id="KAI0064808.1"/>
    </source>
</evidence>
<dbReference type="EMBL" id="MU277197">
    <property type="protein sequence ID" value="KAI0064808.1"/>
    <property type="molecule type" value="Genomic_DNA"/>
</dbReference>
<reference evidence="1" key="2">
    <citation type="journal article" date="2022" name="New Phytol.">
        <title>Evolutionary transition to the ectomycorrhizal habit in the genomes of a hyperdiverse lineage of mushroom-forming fungi.</title>
        <authorList>
            <person name="Looney B."/>
            <person name="Miyauchi S."/>
            <person name="Morin E."/>
            <person name="Drula E."/>
            <person name="Courty P.E."/>
            <person name="Kohler A."/>
            <person name="Kuo A."/>
            <person name="LaButti K."/>
            <person name="Pangilinan J."/>
            <person name="Lipzen A."/>
            <person name="Riley R."/>
            <person name="Andreopoulos W."/>
            <person name="He G."/>
            <person name="Johnson J."/>
            <person name="Nolan M."/>
            <person name="Tritt A."/>
            <person name="Barry K.W."/>
            <person name="Grigoriev I.V."/>
            <person name="Nagy L.G."/>
            <person name="Hibbett D."/>
            <person name="Henrissat B."/>
            <person name="Matheny P.B."/>
            <person name="Labbe J."/>
            <person name="Martin F.M."/>
        </authorList>
    </citation>
    <scope>NUCLEOTIDE SEQUENCE</scope>
    <source>
        <strain evidence="1">HHB10654</strain>
    </source>
</reference>
<accession>A0ACB8T9G2</accession>
<keyword evidence="2" id="KW-1185">Reference proteome</keyword>